<accession>A0A4Q4MYE2</accession>
<dbReference type="AlphaFoldDB" id="A0A4Q4MYE2"/>
<protein>
    <submittedName>
        <fullName evidence="1">Uncharacterized protein</fullName>
    </submittedName>
</protein>
<reference evidence="2" key="1">
    <citation type="journal article" date="2019" name="bioRxiv">
        <title>Genomics, evolutionary history and diagnostics of the Alternaria alternata species group including apple and Asian pear pathotypes.</title>
        <authorList>
            <person name="Armitage A.D."/>
            <person name="Cockerton H.M."/>
            <person name="Sreenivasaprasad S."/>
            <person name="Woodhall J.W."/>
            <person name="Lane C.R."/>
            <person name="Harrison R.J."/>
            <person name="Clarkson J.P."/>
        </authorList>
    </citation>
    <scope>NUCLEOTIDE SEQUENCE [LARGE SCALE GENOMIC DNA]</scope>
    <source>
        <strain evidence="2">FERA 1082</strain>
    </source>
</reference>
<name>A0A4Q4MYE2_9PLEO</name>
<organism evidence="1 2">
    <name type="scientific">Alternaria tenuissima</name>
    <dbReference type="NCBI Taxonomy" id="119927"/>
    <lineage>
        <taxon>Eukaryota</taxon>
        <taxon>Fungi</taxon>
        <taxon>Dikarya</taxon>
        <taxon>Ascomycota</taxon>
        <taxon>Pezizomycotina</taxon>
        <taxon>Dothideomycetes</taxon>
        <taxon>Pleosporomycetidae</taxon>
        <taxon>Pleosporales</taxon>
        <taxon>Pleosporineae</taxon>
        <taxon>Pleosporaceae</taxon>
        <taxon>Alternaria</taxon>
        <taxon>Alternaria sect. Alternaria</taxon>
        <taxon>Alternaria alternata complex</taxon>
    </lineage>
</organism>
<dbReference type="EMBL" id="PDXA01000001">
    <property type="protein sequence ID" value="RYN61977.1"/>
    <property type="molecule type" value="Genomic_DNA"/>
</dbReference>
<evidence type="ECO:0000313" key="1">
    <source>
        <dbReference type="EMBL" id="RYN61977.1"/>
    </source>
</evidence>
<dbReference type="Proteomes" id="UP000292402">
    <property type="component" value="Unassembled WGS sequence"/>
</dbReference>
<gene>
    <name evidence="1" type="ORF">AA0114_g363</name>
</gene>
<sequence>MVEQISDVSNGKAAMSVQRHIVAVSTVRDQQALNGR</sequence>
<evidence type="ECO:0000313" key="2">
    <source>
        <dbReference type="Proteomes" id="UP000292402"/>
    </source>
</evidence>
<comment type="caution">
    <text evidence="1">The sequence shown here is derived from an EMBL/GenBank/DDBJ whole genome shotgun (WGS) entry which is preliminary data.</text>
</comment>
<proteinExistence type="predicted"/>